<dbReference type="GO" id="GO:0004252">
    <property type="term" value="F:serine-type endopeptidase activity"/>
    <property type="evidence" value="ECO:0007669"/>
    <property type="project" value="InterPro"/>
</dbReference>
<evidence type="ECO:0000256" key="1">
    <source>
        <dbReference type="ARBA" id="ARBA00022670"/>
    </source>
</evidence>
<dbReference type="FunFam" id="2.40.10.10:FF:000003">
    <property type="entry name" value="Transmembrane serine protease 3"/>
    <property type="match status" value="1"/>
</dbReference>
<dbReference type="InterPro" id="IPR043504">
    <property type="entry name" value="Peptidase_S1_PA_chymotrypsin"/>
</dbReference>
<dbReference type="Proteomes" id="UP000683360">
    <property type="component" value="Unassembled WGS sequence"/>
</dbReference>
<organism evidence="7 8">
    <name type="scientific">Mytilus edulis</name>
    <name type="common">Blue mussel</name>
    <dbReference type="NCBI Taxonomy" id="6550"/>
    <lineage>
        <taxon>Eukaryota</taxon>
        <taxon>Metazoa</taxon>
        <taxon>Spiralia</taxon>
        <taxon>Lophotrochozoa</taxon>
        <taxon>Mollusca</taxon>
        <taxon>Bivalvia</taxon>
        <taxon>Autobranchia</taxon>
        <taxon>Pteriomorphia</taxon>
        <taxon>Mytilida</taxon>
        <taxon>Mytiloidea</taxon>
        <taxon>Mytilidae</taxon>
        <taxon>Mytilinae</taxon>
        <taxon>Mytilus</taxon>
    </lineage>
</organism>
<dbReference type="PROSITE" id="PS50240">
    <property type="entry name" value="TRYPSIN_DOM"/>
    <property type="match status" value="1"/>
</dbReference>
<dbReference type="GO" id="GO:0006508">
    <property type="term" value="P:proteolysis"/>
    <property type="evidence" value="ECO:0007669"/>
    <property type="project" value="UniProtKB-KW"/>
</dbReference>
<reference evidence="7" key="1">
    <citation type="submission" date="2021-03" db="EMBL/GenBank/DDBJ databases">
        <authorList>
            <person name="Bekaert M."/>
        </authorList>
    </citation>
    <scope>NUCLEOTIDE SEQUENCE</scope>
</reference>
<dbReference type="AlphaFoldDB" id="A0A8S3U730"/>
<dbReference type="PANTHER" id="PTHR24252:SF7">
    <property type="entry name" value="HYALIN"/>
    <property type="match status" value="1"/>
</dbReference>
<dbReference type="Gene3D" id="2.40.10.10">
    <property type="entry name" value="Trypsin-like serine proteases"/>
    <property type="match status" value="1"/>
</dbReference>
<keyword evidence="2 7" id="KW-0378">Hydrolase</keyword>
<dbReference type="EC" id="3.4.21.-" evidence="7"/>
<dbReference type="PANTHER" id="PTHR24252">
    <property type="entry name" value="ACROSIN-RELATED"/>
    <property type="match status" value="1"/>
</dbReference>
<evidence type="ECO:0000313" key="8">
    <source>
        <dbReference type="Proteomes" id="UP000683360"/>
    </source>
</evidence>
<dbReference type="Pfam" id="PF00089">
    <property type="entry name" value="Trypsin"/>
    <property type="match status" value="1"/>
</dbReference>
<dbReference type="PRINTS" id="PR00722">
    <property type="entry name" value="CHYMOTRYPSIN"/>
</dbReference>
<feature type="chain" id="PRO_5035789067" evidence="5">
    <location>
        <begin position="17"/>
        <end position="275"/>
    </location>
</feature>
<keyword evidence="3" id="KW-0720">Serine protease</keyword>
<evidence type="ECO:0000259" key="6">
    <source>
        <dbReference type="PROSITE" id="PS50240"/>
    </source>
</evidence>
<evidence type="ECO:0000256" key="3">
    <source>
        <dbReference type="ARBA" id="ARBA00022825"/>
    </source>
</evidence>
<dbReference type="InterPro" id="IPR001254">
    <property type="entry name" value="Trypsin_dom"/>
</dbReference>
<sequence length="275" mass="29681">MRPLALIILGFTLVNGQGCGNQTYTPHTYPLPSSRIVGGREAVPHSWPWQGDLRFRDNPLTCGGSLIRAQSGHLFVLTGAQCVDGSVAADWKVDVGVHSRSALEPEQKTYNVREFIVHQNYSPYYLENDVAIVKLSQPIVEGNTVYPICVTSLPSSDFWGQDCVVTGWGATIEGGEPSDRLKEVYKPVLTDAQCLTNVGGAYNATSMMCAGYLAGGEGACAGDNGGPLSCKNSRGQWDLVGIVSWGFGCAREGFPAVYANVHKFLDWLNNETTDV</sequence>
<protein>
    <submittedName>
        <fullName evidence="7">TMPRSS3</fullName>
        <ecNumber evidence="7">3.4.21.-</ecNumber>
    </submittedName>
</protein>
<dbReference type="InterPro" id="IPR001314">
    <property type="entry name" value="Peptidase_S1A"/>
</dbReference>
<name>A0A8S3U730_MYTED</name>
<gene>
    <name evidence="7" type="ORF">MEDL_50359</name>
</gene>
<dbReference type="SMART" id="SM00020">
    <property type="entry name" value="Tryp_SPc"/>
    <property type="match status" value="1"/>
</dbReference>
<comment type="caution">
    <text evidence="7">The sequence shown here is derived from an EMBL/GenBank/DDBJ whole genome shotgun (WGS) entry which is preliminary data.</text>
</comment>
<dbReference type="OrthoDB" id="9425590at2759"/>
<feature type="signal peptide" evidence="5">
    <location>
        <begin position="1"/>
        <end position="16"/>
    </location>
</feature>
<proteinExistence type="predicted"/>
<keyword evidence="4" id="KW-1015">Disulfide bond</keyword>
<dbReference type="InterPro" id="IPR009003">
    <property type="entry name" value="Peptidase_S1_PA"/>
</dbReference>
<dbReference type="SUPFAM" id="SSF50494">
    <property type="entry name" value="Trypsin-like serine proteases"/>
    <property type="match status" value="1"/>
</dbReference>
<evidence type="ECO:0000256" key="2">
    <source>
        <dbReference type="ARBA" id="ARBA00022801"/>
    </source>
</evidence>
<keyword evidence="1" id="KW-0645">Protease</keyword>
<feature type="domain" description="Peptidase S1" evidence="6">
    <location>
        <begin position="36"/>
        <end position="273"/>
    </location>
</feature>
<accession>A0A8S3U730</accession>
<evidence type="ECO:0000256" key="4">
    <source>
        <dbReference type="ARBA" id="ARBA00023157"/>
    </source>
</evidence>
<keyword evidence="5" id="KW-0732">Signal</keyword>
<evidence type="ECO:0000313" key="7">
    <source>
        <dbReference type="EMBL" id="CAG2237938.1"/>
    </source>
</evidence>
<dbReference type="CDD" id="cd00190">
    <property type="entry name" value="Tryp_SPc"/>
    <property type="match status" value="1"/>
</dbReference>
<keyword evidence="8" id="KW-1185">Reference proteome</keyword>
<evidence type="ECO:0000256" key="5">
    <source>
        <dbReference type="SAM" id="SignalP"/>
    </source>
</evidence>
<dbReference type="EMBL" id="CAJPWZ010002409">
    <property type="protein sequence ID" value="CAG2237938.1"/>
    <property type="molecule type" value="Genomic_DNA"/>
</dbReference>